<reference evidence="9 10" key="1">
    <citation type="submission" date="2024-11" db="EMBL/GenBank/DDBJ databases">
        <title>The Natural Products Discovery Center: Release of the First 8490 Sequenced Strains for Exploring Actinobacteria Biosynthetic Diversity.</title>
        <authorList>
            <person name="Kalkreuter E."/>
            <person name="Kautsar S.A."/>
            <person name="Yang D."/>
            <person name="Bader C.D."/>
            <person name="Teijaro C.N."/>
            <person name="Fluegel L."/>
            <person name="Davis C.M."/>
            <person name="Simpson J.R."/>
            <person name="Lauterbach L."/>
            <person name="Steele A.D."/>
            <person name="Gui C."/>
            <person name="Meng S."/>
            <person name="Li G."/>
            <person name="Viehrig K."/>
            <person name="Ye F."/>
            <person name="Su P."/>
            <person name="Kiefer A.F."/>
            <person name="Nichols A."/>
            <person name="Cepeda A.J."/>
            <person name="Yan W."/>
            <person name="Fan B."/>
            <person name="Jiang Y."/>
            <person name="Adhikari A."/>
            <person name="Zheng C.-J."/>
            <person name="Schuster L."/>
            <person name="Cowan T.M."/>
            <person name="Smanski M.J."/>
            <person name="Chevrette M.G."/>
            <person name="De Carvalho L.P.S."/>
            <person name="Shen B."/>
        </authorList>
    </citation>
    <scope>NUCLEOTIDE SEQUENCE [LARGE SCALE GENOMIC DNA]</scope>
    <source>
        <strain evidence="9 10">NPDC020863</strain>
    </source>
</reference>
<sequence length="237" mass="25030">MHLDHADTDIYPQRHTYSSAADPRRPDGTRRALRIGLGGPVGSGKTATVAALCRALRDELSIAVVTNDIYTREDAEFLLRNAVLPATRITAVETGACPHTAIRDDISANLEAIEDLEDAVGPQGGLDIVFVESGGDNLTATFSKGLVDAQIFVIDVAGGDDIPRKGGPGVTTADLLVVNKTDLAPYVGSDLDRMAHDARAQRGDLPVAFTSLVAENGVKPVVDWVRGRLAAWSAAHA</sequence>
<keyword evidence="2 6" id="KW-0547">Nucleotide-binding</keyword>
<evidence type="ECO:0000313" key="9">
    <source>
        <dbReference type="EMBL" id="MFK4266035.1"/>
    </source>
</evidence>
<protein>
    <recommendedName>
        <fullName evidence="6">Urease accessory protein UreG</fullName>
    </recommendedName>
</protein>
<keyword evidence="10" id="KW-1185">Reference proteome</keyword>
<dbReference type="SUPFAM" id="SSF52540">
    <property type="entry name" value="P-loop containing nucleoside triphosphate hydrolases"/>
    <property type="match status" value="1"/>
</dbReference>
<name>A0ABW8LMU7_9ACTN</name>
<dbReference type="PANTHER" id="PTHR31715">
    <property type="entry name" value="UREASE ACCESSORY PROTEIN G"/>
    <property type="match status" value="1"/>
</dbReference>
<dbReference type="PANTHER" id="PTHR31715:SF0">
    <property type="entry name" value="UREASE ACCESSORY PROTEIN G"/>
    <property type="match status" value="1"/>
</dbReference>
<evidence type="ECO:0000256" key="4">
    <source>
        <dbReference type="ARBA" id="ARBA00023134"/>
    </source>
</evidence>
<gene>
    <name evidence="6 9" type="primary">ureG</name>
    <name evidence="9" type="ORF">ACI2L5_13960</name>
</gene>
<dbReference type="CDD" id="cd05540">
    <property type="entry name" value="UreG"/>
    <property type="match status" value="1"/>
</dbReference>
<evidence type="ECO:0000256" key="6">
    <source>
        <dbReference type="HAMAP-Rule" id="MF_01389"/>
    </source>
</evidence>
<organism evidence="9 10">
    <name type="scientific">Streptomyces milbemycinicus</name>
    <dbReference type="NCBI Taxonomy" id="476552"/>
    <lineage>
        <taxon>Bacteria</taxon>
        <taxon>Bacillati</taxon>
        <taxon>Actinomycetota</taxon>
        <taxon>Actinomycetes</taxon>
        <taxon>Kitasatosporales</taxon>
        <taxon>Streptomycetaceae</taxon>
        <taxon>Streptomyces</taxon>
    </lineage>
</organism>
<evidence type="ECO:0000256" key="1">
    <source>
        <dbReference type="ARBA" id="ARBA00005732"/>
    </source>
</evidence>
<comment type="function">
    <text evidence="6">Facilitates the functional incorporation of the urease nickel metallocenter. This process requires GTP hydrolysis, probably effectuated by UreG.</text>
</comment>
<evidence type="ECO:0000256" key="2">
    <source>
        <dbReference type="ARBA" id="ARBA00022741"/>
    </source>
</evidence>
<comment type="caution">
    <text evidence="9">The sequence shown here is derived from an EMBL/GenBank/DDBJ whole genome shotgun (WGS) entry which is preliminary data.</text>
</comment>
<keyword evidence="5 6" id="KW-0143">Chaperone</keyword>
<evidence type="ECO:0000256" key="5">
    <source>
        <dbReference type="ARBA" id="ARBA00023186"/>
    </source>
</evidence>
<dbReference type="NCBIfam" id="TIGR00101">
    <property type="entry name" value="ureG"/>
    <property type="match status" value="1"/>
</dbReference>
<comment type="subunit">
    <text evidence="6">Homodimer. UreD, UreF and UreG form a complex that acts as a GTP-hydrolysis-dependent molecular chaperone, activating the urease apoprotein by helping to assemble the nickel containing metallocenter of UreC. The UreE protein probably delivers the nickel.</text>
</comment>
<dbReference type="RefSeq" id="WP_358642157.1">
    <property type="nucleotide sequence ID" value="NZ_JBFACG010000008.1"/>
</dbReference>
<keyword evidence="4 6" id="KW-0342">GTP-binding</keyword>
<proteinExistence type="inferred from homology"/>
<dbReference type="PIRSF" id="PIRSF005624">
    <property type="entry name" value="Ni-bind_GTPase"/>
    <property type="match status" value="1"/>
</dbReference>
<keyword evidence="3 6" id="KW-0996">Nickel insertion</keyword>
<dbReference type="Gene3D" id="3.40.50.300">
    <property type="entry name" value="P-loop containing nucleotide triphosphate hydrolases"/>
    <property type="match status" value="1"/>
</dbReference>
<dbReference type="Proteomes" id="UP001620295">
    <property type="component" value="Unassembled WGS sequence"/>
</dbReference>
<evidence type="ECO:0000256" key="7">
    <source>
        <dbReference type="SAM" id="MobiDB-lite"/>
    </source>
</evidence>
<evidence type="ECO:0000256" key="3">
    <source>
        <dbReference type="ARBA" id="ARBA00022988"/>
    </source>
</evidence>
<dbReference type="EMBL" id="JBJDQH010000004">
    <property type="protein sequence ID" value="MFK4266035.1"/>
    <property type="molecule type" value="Genomic_DNA"/>
</dbReference>
<evidence type="ECO:0000313" key="10">
    <source>
        <dbReference type="Proteomes" id="UP001620295"/>
    </source>
</evidence>
<feature type="domain" description="CobW/HypB/UreG nucleotide-binding" evidence="8">
    <location>
        <begin position="35"/>
        <end position="207"/>
    </location>
</feature>
<comment type="subcellular location">
    <subcellularLocation>
        <location evidence="6">Cytoplasm</location>
    </subcellularLocation>
</comment>
<dbReference type="HAMAP" id="MF_01389">
    <property type="entry name" value="UreG"/>
    <property type="match status" value="1"/>
</dbReference>
<dbReference type="InterPro" id="IPR003495">
    <property type="entry name" value="CobW/HypB/UreG_nucleotide-bd"/>
</dbReference>
<accession>A0ABW8LMU7</accession>
<feature type="binding site" evidence="6">
    <location>
        <begin position="39"/>
        <end position="46"/>
    </location>
    <ligand>
        <name>GTP</name>
        <dbReference type="ChEBI" id="CHEBI:37565"/>
    </ligand>
</feature>
<dbReference type="InterPro" id="IPR004400">
    <property type="entry name" value="UreG"/>
</dbReference>
<feature type="region of interest" description="Disordered" evidence="7">
    <location>
        <begin position="1"/>
        <end position="29"/>
    </location>
</feature>
<dbReference type="InterPro" id="IPR027417">
    <property type="entry name" value="P-loop_NTPase"/>
</dbReference>
<comment type="similarity">
    <text evidence="1 6">Belongs to the SIMIBI class G3E GTPase family. UreG subfamily.</text>
</comment>
<evidence type="ECO:0000259" key="8">
    <source>
        <dbReference type="Pfam" id="PF02492"/>
    </source>
</evidence>
<dbReference type="Pfam" id="PF02492">
    <property type="entry name" value="cobW"/>
    <property type="match status" value="1"/>
</dbReference>
<keyword evidence="6" id="KW-0963">Cytoplasm</keyword>